<feature type="transmembrane region" description="Helical" evidence="1">
    <location>
        <begin position="203"/>
        <end position="224"/>
    </location>
</feature>
<dbReference type="PIRSF" id="PIRSF009160">
    <property type="entry name" value="UCP009160"/>
    <property type="match status" value="1"/>
</dbReference>
<keyword evidence="1" id="KW-0472">Membrane</keyword>
<comment type="caution">
    <text evidence="2">The sequence shown here is derived from an EMBL/GenBank/DDBJ whole genome shotgun (WGS) entry which is preliminary data.</text>
</comment>
<evidence type="ECO:0000313" key="2">
    <source>
        <dbReference type="EMBL" id="REF95144.1"/>
    </source>
</evidence>
<protein>
    <submittedName>
        <fullName evidence="2">Putative YccA/Bax inhibitor family protein</fullName>
    </submittedName>
</protein>
<feature type="transmembrane region" description="Helical" evidence="1">
    <location>
        <begin position="135"/>
        <end position="154"/>
    </location>
</feature>
<organism evidence="2 3">
    <name type="scientific">Asanoa ferruginea</name>
    <dbReference type="NCBI Taxonomy" id="53367"/>
    <lineage>
        <taxon>Bacteria</taxon>
        <taxon>Bacillati</taxon>
        <taxon>Actinomycetota</taxon>
        <taxon>Actinomycetes</taxon>
        <taxon>Micromonosporales</taxon>
        <taxon>Micromonosporaceae</taxon>
        <taxon>Asanoa</taxon>
    </lineage>
</organism>
<keyword evidence="1" id="KW-1133">Transmembrane helix</keyword>
<dbReference type="PANTHER" id="PTHR41282:SF1">
    <property type="entry name" value="CONSERVED TRANSMEMBRANE PROTEIN-RELATED"/>
    <property type="match status" value="1"/>
</dbReference>
<feature type="transmembrane region" description="Helical" evidence="1">
    <location>
        <begin position="80"/>
        <end position="99"/>
    </location>
</feature>
<dbReference type="EMBL" id="QUMQ01000001">
    <property type="protein sequence ID" value="REF95144.1"/>
    <property type="molecule type" value="Genomic_DNA"/>
</dbReference>
<reference evidence="2 3" key="1">
    <citation type="submission" date="2018-08" db="EMBL/GenBank/DDBJ databases">
        <title>Sequencing the genomes of 1000 actinobacteria strains.</title>
        <authorList>
            <person name="Klenk H.-P."/>
        </authorList>
    </citation>
    <scope>NUCLEOTIDE SEQUENCE [LARGE SCALE GENOMIC DNA]</scope>
    <source>
        <strain evidence="2 3">DSM 44099</strain>
    </source>
</reference>
<feature type="transmembrane region" description="Helical" evidence="1">
    <location>
        <begin position="52"/>
        <end position="74"/>
    </location>
</feature>
<keyword evidence="3" id="KW-1185">Reference proteome</keyword>
<sequence length="266" mass="28153">MKTSNPVLAGLGQAAERERAAGQPGYAQPYPVGTGAYPAAPPAVRPMSIDDVVIKTVALLAIVGVAGAVAWNVVPISSTRPIAIAAALVGLVLGLVISFMRMANPALIVTYALVEGVFVGLISKSYQVIAGYHGIVLQAVTATFGVFFLMAILYKTKVIRATPRFIRFMVAALAGVVAVILINLVLSLFGFDTGLRDNGALGIGFSLVCIVIASLSFVLSFHEVEEGVRMGLPERYSWVAAFGILVSLIWLYLEVLRLLSFLQGDD</sequence>
<feature type="transmembrane region" description="Helical" evidence="1">
    <location>
        <begin position="236"/>
        <end position="253"/>
    </location>
</feature>
<dbReference type="InterPro" id="IPR010539">
    <property type="entry name" value="BaxI_1-like"/>
</dbReference>
<dbReference type="PANTHER" id="PTHR41282">
    <property type="entry name" value="CONSERVED TRANSMEMBRANE PROTEIN-RELATED"/>
    <property type="match status" value="1"/>
</dbReference>
<dbReference type="Proteomes" id="UP000256913">
    <property type="component" value="Unassembled WGS sequence"/>
</dbReference>
<dbReference type="RefSeq" id="WP_116066878.1">
    <property type="nucleotide sequence ID" value="NZ_BONB01000095.1"/>
</dbReference>
<evidence type="ECO:0000313" key="3">
    <source>
        <dbReference type="Proteomes" id="UP000256913"/>
    </source>
</evidence>
<name>A0A3D9ZF47_9ACTN</name>
<dbReference type="AlphaFoldDB" id="A0A3D9ZF47"/>
<evidence type="ECO:0000256" key="1">
    <source>
        <dbReference type="SAM" id="Phobius"/>
    </source>
</evidence>
<feature type="transmembrane region" description="Helical" evidence="1">
    <location>
        <begin position="106"/>
        <end position="123"/>
    </location>
</feature>
<accession>A0A3D9ZF47</accession>
<keyword evidence="1" id="KW-0812">Transmembrane</keyword>
<proteinExistence type="predicted"/>
<dbReference type="OrthoDB" id="116480at2"/>
<dbReference type="Pfam" id="PF12811">
    <property type="entry name" value="BaxI_1"/>
    <property type="match status" value="1"/>
</dbReference>
<gene>
    <name evidence="2" type="ORF">DFJ67_1096</name>
</gene>
<feature type="transmembrane region" description="Helical" evidence="1">
    <location>
        <begin position="166"/>
        <end position="191"/>
    </location>
</feature>